<protein>
    <recommendedName>
        <fullName evidence="9">Peptidase A1 domain-containing protein</fullName>
    </recommendedName>
</protein>
<keyword evidence="6" id="KW-1015">Disulfide bond</keyword>
<dbReference type="CDD" id="cd05471">
    <property type="entry name" value="pepsin_like"/>
    <property type="match status" value="1"/>
</dbReference>
<dbReference type="InterPro" id="IPR021109">
    <property type="entry name" value="Peptidase_aspartic_dom_sf"/>
</dbReference>
<dbReference type="GO" id="GO:0006508">
    <property type="term" value="P:proteolysis"/>
    <property type="evidence" value="ECO:0007669"/>
    <property type="project" value="UniProtKB-KW"/>
</dbReference>
<proteinExistence type="inferred from homology"/>
<evidence type="ECO:0000256" key="5">
    <source>
        <dbReference type="PIRSR" id="PIRSR601461-1"/>
    </source>
</evidence>
<keyword evidence="3 7" id="KW-0064">Aspartyl protease</keyword>
<dbReference type="AlphaFoldDB" id="A0A4S4LYA6"/>
<name>A0A4S4LYA6_9AGAM</name>
<dbReference type="EMBL" id="SGPL01000104">
    <property type="protein sequence ID" value="THH17604.1"/>
    <property type="molecule type" value="Genomic_DNA"/>
</dbReference>
<dbReference type="FunFam" id="2.40.70.10:FF:000115">
    <property type="entry name" value="Lysosomal aspartic protease"/>
    <property type="match status" value="1"/>
</dbReference>
<dbReference type="InterPro" id="IPR033121">
    <property type="entry name" value="PEPTIDASE_A1"/>
</dbReference>
<feature type="active site" evidence="5">
    <location>
        <position position="187"/>
    </location>
</feature>
<gene>
    <name evidence="10" type="ORF">EW146_g3238</name>
</gene>
<keyword evidence="11" id="KW-1185">Reference proteome</keyword>
<evidence type="ECO:0000259" key="9">
    <source>
        <dbReference type="PROSITE" id="PS51767"/>
    </source>
</evidence>
<dbReference type="PRINTS" id="PR00792">
    <property type="entry name" value="PEPSIN"/>
</dbReference>
<dbReference type="InterPro" id="IPR001461">
    <property type="entry name" value="Aspartic_peptidase_A1"/>
</dbReference>
<reference evidence="10 11" key="1">
    <citation type="submission" date="2019-02" db="EMBL/GenBank/DDBJ databases">
        <title>Genome sequencing of the rare red list fungi Bondarzewia mesenterica.</title>
        <authorList>
            <person name="Buettner E."/>
            <person name="Kellner H."/>
        </authorList>
    </citation>
    <scope>NUCLEOTIDE SEQUENCE [LARGE SCALE GENOMIC DNA]</scope>
    <source>
        <strain evidence="10 11">DSM 108281</strain>
    </source>
</reference>
<feature type="disulfide bond" evidence="6">
    <location>
        <begin position="200"/>
        <end position="204"/>
    </location>
</feature>
<accession>A0A4S4LYA6</accession>
<evidence type="ECO:0000256" key="2">
    <source>
        <dbReference type="ARBA" id="ARBA00022670"/>
    </source>
</evidence>
<feature type="region of interest" description="Disordered" evidence="8">
    <location>
        <begin position="137"/>
        <end position="163"/>
    </location>
</feature>
<dbReference type="Proteomes" id="UP000310158">
    <property type="component" value="Unassembled WGS sequence"/>
</dbReference>
<feature type="active site" evidence="5">
    <location>
        <position position="366"/>
    </location>
</feature>
<dbReference type="PROSITE" id="PS00141">
    <property type="entry name" value="ASP_PROTEASE"/>
    <property type="match status" value="1"/>
</dbReference>
<organism evidence="10 11">
    <name type="scientific">Bondarzewia mesenterica</name>
    <dbReference type="NCBI Taxonomy" id="1095465"/>
    <lineage>
        <taxon>Eukaryota</taxon>
        <taxon>Fungi</taxon>
        <taxon>Dikarya</taxon>
        <taxon>Basidiomycota</taxon>
        <taxon>Agaricomycotina</taxon>
        <taxon>Agaricomycetes</taxon>
        <taxon>Russulales</taxon>
        <taxon>Bondarzewiaceae</taxon>
        <taxon>Bondarzewia</taxon>
    </lineage>
</organism>
<dbReference type="PROSITE" id="PS51767">
    <property type="entry name" value="PEPTIDASE_A1"/>
    <property type="match status" value="1"/>
</dbReference>
<dbReference type="Gene3D" id="2.40.70.10">
    <property type="entry name" value="Acid Proteases"/>
    <property type="match status" value="2"/>
</dbReference>
<comment type="caution">
    <text evidence="10">The sequence shown here is derived from an EMBL/GenBank/DDBJ whole genome shotgun (WGS) entry which is preliminary data.</text>
</comment>
<evidence type="ECO:0000313" key="11">
    <source>
        <dbReference type="Proteomes" id="UP000310158"/>
    </source>
</evidence>
<evidence type="ECO:0000256" key="8">
    <source>
        <dbReference type="SAM" id="MobiDB-lite"/>
    </source>
</evidence>
<dbReference type="Pfam" id="PF00026">
    <property type="entry name" value="Asp"/>
    <property type="match status" value="1"/>
</dbReference>
<dbReference type="SUPFAM" id="SSF50630">
    <property type="entry name" value="Acid proteases"/>
    <property type="match status" value="1"/>
</dbReference>
<evidence type="ECO:0000256" key="7">
    <source>
        <dbReference type="RuleBase" id="RU000454"/>
    </source>
</evidence>
<dbReference type="PANTHER" id="PTHR47966:SF57">
    <property type="entry name" value="PEPTIDASE A1 DOMAIN-CONTAINING PROTEIN"/>
    <property type="match status" value="1"/>
</dbReference>
<dbReference type="InterPro" id="IPR001969">
    <property type="entry name" value="Aspartic_peptidase_AS"/>
</dbReference>
<evidence type="ECO:0000256" key="3">
    <source>
        <dbReference type="ARBA" id="ARBA00022750"/>
    </source>
</evidence>
<feature type="compositionally biased region" description="Basic and acidic residues" evidence="8">
    <location>
        <begin position="144"/>
        <end position="153"/>
    </location>
</feature>
<evidence type="ECO:0000256" key="6">
    <source>
        <dbReference type="PIRSR" id="PIRSR601461-2"/>
    </source>
</evidence>
<evidence type="ECO:0000256" key="4">
    <source>
        <dbReference type="ARBA" id="ARBA00022801"/>
    </source>
</evidence>
<dbReference type="GO" id="GO:0004190">
    <property type="term" value="F:aspartic-type endopeptidase activity"/>
    <property type="evidence" value="ECO:0007669"/>
    <property type="project" value="UniProtKB-KW"/>
</dbReference>
<evidence type="ECO:0000313" key="10">
    <source>
        <dbReference type="EMBL" id="THH17604.1"/>
    </source>
</evidence>
<keyword evidence="4 7" id="KW-0378">Hydrolase</keyword>
<evidence type="ECO:0000256" key="1">
    <source>
        <dbReference type="ARBA" id="ARBA00007447"/>
    </source>
</evidence>
<feature type="domain" description="Peptidase A1" evidence="9">
    <location>
        <begin position="169"/>
        <end position="476"/>
    </location>
</feature>
<comment type="similarity">
    <text evidence="1 7">Belongs to the peptidase A1 family.</text>
</comment>
<dbReference type="OrthoDB" id="15189at2759"/>
<keyword evidence="2 7" id="KW-0645">Protease</keyword>
<dbReference type="InterPro" id="IPR034164">
    <property type="entry name" value="Pepsin-like_dom"/>
</dbReference>
<sequence length="479" mass="50699">MADMAPLPSPFILSWRRRRKWSSPSMARFVSHALEASFLQVENACMRMSHLPHNKGNAFAWIEPCASLIMHITLVALIWFMPFVVSASPLSSRVGVTVPLTRRVNFADENGIVNTTLLQSHVTLIRQKLQRGFKAFEQNTGNKHPNDNSDLHKRATGPDPLTDDQSALWQGGISVGNPAKSFTVDFDSGSSDLFLPGTDCTVNCNGHTLYNPDTSSTSADTNAPFSLAFGDGSTVQGTIFKDIITVAGLTATNQAVGNANQYSAGFAIDEFPPDGLLGMAFPQISVFGEDPFFQTLVSQGTVTSPEFAVKLATSGSELFLGGVNDALFTGDFTEVPVTTVGFWQVNLDSVNANGNAAVTGLSAIIDTGTTVIVGDADTVAQFYDSVPGAEDASNTAGPGFFTFPCDSIPDVSLTFGGTDFPVSADTFNLGQLSAGSSQCIGGIAAANLGSFWVVGDIFLQNVYTSFDVGNTRVGFATLA</sequence>
<dbReference type="PANTHER" id="PTHR47966">
    <property type="entry name" value="BETA-SITE APP-CLEAVING ENZYME, ISOFORM A-RELATED"/>
    <property type="match status" value="1"/>
</dbReference>